<comment type="caution">
    <text evidence="2">The sequence shown here is derived from an EMBL/GenBank/DDBJ whole genome shotgun (WGS) entry which is preliminary data.</text>
</comment>
<keyword evidence="1" id="KW-1133">Transmembrane helix</keyword>
<evidence type="ECO:0000256" key="1">
    <source>
        <dbReference type="SAM" id="Phobius"/>
    </source>
</evidence>
<organism evidence="2 3">
    <name type="scientific">Lactuca virosa</name>
    <dbReference type="NCBI Taxonomy" id="75947"/>
    <lineage>
        <taxon>Eukaryota</taxon>
        <taxon>Viridiplantae</taxon>
        <taxon>Streptophyta</taxon>
        <taxon>Embryophyta</taxon>
        <taxon>Tracheophyta</taxon>
        <taxon>Spermatophyta</taxon>
        <taxon>Magnoliopsida</taxon>
        <taxon>eudicotyledons</taxon>
        <taxon>Gunneridae</taxon>
        <taxon>Pentapetalae</taxon>
        <taxon>asterids</taxon>
        <taxon>campanulids</taxon>
        <taxon>Asterales</taxon>
        <taxon>Asteraceae</taxon>
        <taxon>Cichorioideae</taxon>
        <taxon>Cichorieae</taxon>
        <taxon>Lactucinae</taxon>
        <taxon>Lactuca</taxon>
    </lineage>
</organism>
<name>A0AAU9N3E5_9ASTR</name>
<dbReference type="EMBL" id="CAKMRJ010003334">
    <property type="protein sequence ID" value="CAH1433675.1"/>
    <property type="molecule type" value="Genomic_DNA"/>
</dbReference>
<accession>A0AAU9N3E5</accession>
<sequence>MLPIASPKPSAIARICVPPPPSMMQLTTTINLYATADDHRHPIRHRPPRPPSSPPHGTPVPSFPFITSPLITDMWPHPCNFLPAPTMVFMLIDGGGGSEWPCRCRNWKQTPEEKKTKILLTIVIRFLLSILYLLPYHRFGFIMRLKTKNLLTIVAPLPPSSLLNAVAPLLYPNHYH</sequence>
<dbReference type="Proteomes" id="UP001157418">
    <property type="component" value="Unassembled WGS sequence"/>
</dbReference>
<protein>
    <submittedName>
        <fullName evidence="2">Uncharacterized protein</fullName>
    </submittedName>
</protein>
<dbReference type="AlphaFoldDB" id="A0AAU9N3E5"/>
<reference evidence="2 3" key="1">
    <citation type="submission" date="2022-01" db="EMBL/GenBank/DDBJ databases">
        <authorList>
            <person name="Xiong W."/>
            <person name="Schranz E."/>
        </authorList>
    </citation>
    <scope>NUCLEOTIDE SEQUENCE [LARGE SCALE GENOMIC DNA]</scope>
</reference>
<keyword evidence="1" id="KW-0812">Transmembrane</keyword>
<keyword evidence="1" id="KW-0472">Membrane</keyword>
<gene>
    <name evidence="2" type="ORF">LVIROSA_LOCUS20257</name>
</gene>
<keyword evidence="3" id="KW-1185">Reference proteome</keyword>
<feature type="transmembrane region" description="Helical" evidence="1">
    <location>
        <begin position="149"/>
        <end position="171"/>
    </location>
</feature>
<evidence type="ECO:0000313" key="3">
    <source>
        <dbReference type="Proteomes" id="UP001157418"/>
    </source>
</evidence>
<proteinExistence type="predicted"/>
<evidence type="ECO:0000313" key="2">
    <source>
        <dbReference type="EMBL" id="CAH1433675.1"/>
    </source>
</evidence>
<feature type="transmembrane region" description="Helical" evidence="1">
    <location>
        <begin position="118"/>
        <end position="137"/>
    </location>
</feature>